<protein>
    <submittedName>
        <fullName evidence="6">LysR family transcriptional regulator</fullName>
    </submittedName>
</protein>
<dbReference type="InterPro" id="IPR036388">
    <property type="entry name" value="WH-like_DNA-bd_sf"/>
</dbReference>
<feature type="domain" description="HTH lysR-type" evidence="5">
    <location>
        <begin position="1"/>
        <end position="58"/>
    </location>
</feature>
<dbReference type="InterPro" id="IPR005119">
    <property type="entry name" value="LysR_subst-bd"/>
</dbReference>
<comment type="caution">
    <text evidence="6">The sequence shown here is derived from an EMBL/GenBank/DDBJ whole genome shotgun (WGS) entry which is preliminary data.</text>
</comment>
<dbReference type="GO" id="GO:0003700">
    <property type="term" value="F:DNA-binding transcription factor activity"/>
    <property type="evidence" value="ECO:0007669"/>
    <property type="project" value="InterPro"/>
</dbReference>
<dbReference type="SUPFAM" id="SSF46785">
    <property type="entry name" value="Winged helix' DNA-binding domain"/>
    <property type="match status" value="1"/>
</dbReference>
<keyword evidence="7" id="KW-1185">Reference proteome</keyword>
<evidence type="ECO:0000256" key="1">
    <source>
        <dbReference type="ARBA" id="ARBA00009437"/>
    </source>
</evidence>
<dbReference type="Gene3D" id="3.40.190.290">
    <property type="match status" value="1"/>
</dbReference>
<dbReference type="PANTHER" id="PTHR30419">
    <property type="entry name" value="HTH-TYPE TRANSCRIPTIONAL REGULATOR YBHD"/>
    <property type="match status" value="1"/>
</dbReference>
<evidence type="ECO:0000256" key="3">
    <source>
        <dbReference type="ARBA" id="ARBA00023125"/>
    </source>
</evidence>
<dbReference type="AlphaFoldDB" id="A0A4R8LJH6"/>
<dbReference type="EMBL" id="SORF01000012">
    <property type="protein sequence ID" value="TDY43058.1"/>
    <property type="molecule type" value="Genomic_DNA"/>
</dbReference>
<comment type="similarity">
    <text evidence="1">Belongs to the LysR transcriptional regulatory family.</text>
</comment>
<dbReference type="PROSITE" id="PS50931">
    <property type="entry name" value="HTH_LYSR"/>
    <property type="match status" value="1"/>
</dbReference>
<evidence type="ECO:0000256" key="4">
    <source>
        <dbReference type="ARBA" id="ARBA00023163"/>
    </source>
</evidence>
<keyword evidence="4" id="KW-0804">Transcription</keyword>
<evidence type="ECO:0000256" key="2">
    <source>
        <dbReference type="ARBA" id="ARBA00023015"/>
    </source>
</evidence>
<evidence type="ECO:0000313" key="6">
    <source>
        <dbReference type="EMBL" id="TDY43058.1"/>
    </source>
</evidence>
<name>A0A4R8LJH6_9BACL</name>
<gene>
    <name evidence="6" type="ORF">C7445_11242</name>
</gene>
<dbReference type="GO" id="GO:0005829">
    <property type="term" value="C:cytosol"/>
    <property type="evidence" value="ECO:0007669"/>
    <property type="project" value="TreeGrafter"/>
</dbReference>
<dbReference type="InterPro" id="IPR000847">
    <property type="entry name" value="LysR_HTH_N"/>
</dbReference>
<dbReference type="FunFam" id="1.10.10.10:FF:000001">
    <property type="entry name" value="LysR family transcriptional regulator"/>
    <property type="match status" value="1"/>
</dbReference>
<dbReference type="RefSeq" id="WP_134160495.1">
    <property type="nucleotide sequence ID" value="NZ_SORF01000012.1"/>
</dbReference>
<dbReference type="Gene3D" id="1.10.10.10">
    <property type="entry name" value="Winged helix-like DNA-binding domain superfamily/Winged helix DNA-binding domain"/>
    <property type="match status" value="1"/>
</dbReference>
<dbReference type="InterPro" id="IPR050950">
    <property type="entry name" value="HTH-type_LysR_regulators"/>
</dbReference>
<dbReference type="Pfam" id="PF03466">
    <property type="entry name" value="LysR_substrate"/>
    <property type="match status" value="1"/>
</dbReference>
<organism evidence="6 7">
    <name type="scientific">Alicyclobacillus sacchari</name>
    <dbReference type="NCBI Taxonomy" id="392010"/>
    <lineage>
        <taxon>Bacteria</taxon>
        <taxon>Bacillati</taxon>
        <taxon>Bacillota</taxon>
        <taxon>Bacilli</taxon>
        <taxon>Bacillales</taxon>
        <taxon>Alicyclobacillaceae</taxon>
        <taxon>Alicyclobacillus</taxon>
    </lineage>
</organism>
<sequence>MELLQLEYFQTVARLQHMTKAAEELQIAQPSLSKTISRLEEDLGVPLFDRTGRQIRLNAYGEAFLARVQRAFVELNEGKREIRDLARLNEDIVTLAVSTPRILPGLLGAFLASHPDVRFRQFFESASEMKRQIEHGEVDFCISSAYIDGIDIEWKPLFTEEIFLIVPPNHPLSARDSIYLEEVRDEPFISMNAGYEFRSLTDRLCREAGFVPKIHFAGDEPDVIAGLVQQGLGIAFVPALTWLERPQRSSHRLRIKEPACQRQLGMAWSERRYFSAAAKRFHGFVFAYFRNVAERLAQALGEPL</sequence>
<proteinExistence type="inferred from homology"/>
<keyword evidence="2" id="KW-0805">Transcription regulation</keyword>
<accession>A0A4R8LJH6</accession>
<dbReference type="OrthoDB" id="9803735at2"/>
<keyword evidence="3" id="KW-0238">DNA-binding</keyword>
<dbReference type="Proteomes" id="UP000294581">
    <property type="component" value="Unassembled WGS sequence"/>
</dbReference>
<reference evidence="6 7" key="1">
    <citation type="submission" date="2019-03" db="EMBL/GenBank/DDBJ databases">
        <title>Genomic Encyclopedia of Type Strains, Phase IV (KMG-IV): sequencing the most valuable type-strain genomes for metagenomic binning, comparative biology and taxonomic classification.</title>
        <authorList>
            <person name="Goeker M."/>
        </authorList>
    </citation>
    <scope>NUCLEOTIDE SEQUENCE [LARGE SCALE GENOMIC DNA]</scope>
    <source>
        <strain evidence="6 7">DSM 17974</strain>
    </source>
</reference>
<evidence type="ECO:0000259" key="5">
    <source>
        <dbReference type="PROSITE" id="PS50931"/>
    </source>
</evidence>
<dbReference type="SUPFAM" id="SSF53850">
    <property type="entry name" value="Periplasmic binding protein-like II"/>
    <property type="match status" value="1"/>
</dbReference>
<evidence type="ECO:0000313" key="7">
    <source>
        <dbReference type="Proteomes" id="UP000294581"/>
    </source>
</evidence>
<dbReference type="GO" id="GO:0003677">
    <property type="term" value="F:DNA binding"/>
    <property type="evidence" value="ECO:0007669"/>
    <property type="project" value="UniProtKB-KW"/>
</dbReference>
<dbReference type="InterPro" id="IPR036390">
    <property type="entry name" value="WH_DNA-bd_sf"/>
</dbReference>
<dbReference type="PANTHER" id="PTHR30419:SF28">
    <property type="entry name" value="HTH-TYPE TRANSCRIPTIONAL REGULATOR BSDA"/>
    <property type="match status" value="1"/>
</dbReference>
<dbReference type="Pfam" id="PF00126">
    <property type="entry name" value="HTH_1"/>
    <property type="match status" value="1"/>
</dbReference>
<dbReference type="PRINTS" id="PR00039">
    <property type="entry name" value="HTHLYSR"/>
</dbReference>